<dbReference type="InterPro" id="IPR036305">
    <property type="entry name" value="RGS_sf"/>
</dbReference>
<dbReference type="Proteomes" id="UP001212152">
    <property type="component" value="Unassembled WGS sequence"/>
</dbReference>
<dbReference type="PANTHER" id="PTHR13155">
    <property type="entry name" value="A-KINASE ANCHOR PROTEINS"/>
    <property type="match status" value="1"/>
</dbReference>
<dbReference type="EMBL" id="JADGJQ010000025">
    <property type="protein sequence ID" value="KAJ3178627.1"/>
    <property type="molecule type" value="Genomic_DNA"/>
</dbReference>
<feature type="region of interest" description="Disordered" evidence="1">
    <location>
        <begin position="105"/>
        <end position="213"/>
    </location>
</feature>
<feature type="compositionally biased region" description="Basic and acidic residues" evidence="1">
    <location>
        <begin position="177"/>
        <end position="191"/>
    </location>
</feature>
<dbReference type="GO" id="GO:0005886">
    <property type="term" value="C:plasma membrane"/>
    <property type="evidence" value="ECO:0007669"/>
    <property type="project" value="TreeGrafter"/>
</dbReference>
<evidence type="ECO:0000313" key="3">
    <source>
        <dbReference type="EMBL" id="KAJ3178627.1"/>
    </source>
</evidence>
<sequence length="359" mass="39174">MITPREHSEENIEFCADVARYRNMALPLFIANNLPHSESHTTITPSFYSSPLASPMAETAPVLAPIVMPADHPLSQRSRALNDRYLHNNSAENLAVYRHELAAEGVTPPHRGSESTTATAHRGSESTTATAHRGSESTAVTSHRGSESTSTHLNSGSESTAATLPHRNSDASCLREPIGHRGSESTGREHSIAAVTPADTPAPMQVTRTSSPGHMQMPKYLLEQIELILCRYLERDSEKELNIPESIRKHIVTQIRERGVMHPDVFAPAVEAATNLMRTSSFPNFLKYAAAHDTSPSRFPRRNSAADRSHLSKCGTVTPPKENARTAKCAAEEKKACVVHGMKMPERIRTDATVTVPGV</sequence>
<dbReference type="GO" id="GO:0008104">
    <property type="term" value="P:intracellular protein localization"/>
    <property type="evidence" value="ECO:0007669"/>
    <property type="project" value="TreeGrafter"/>
</dbReference>
<dbReference type="PROSITE" id="PS50132">
    <property type="entry name" value="RGS"/>
    <property type="match status" value="1"/>
</dbReference>
<reference evidence="3" key="1">
    <citation type="submission" date="2020-05" db="EMBL/GenBank/DDBJ databases">
        <title>Phylogenomic resolution of chytrid fungi.</title>
        <authorList>
            <person name="Stajich J.E."/>
            <person name="Amses K."/>
            <person name="Simmons R."/>
            <person name="Seto K."/>
            <person name="Myers J."/>
            <person name="Bonds A."/>
            <person name="Quandt C.A."/>
            <person name="Barry K."/>
            <person name="Liu P."/>
            <person name="Grigoriev I."/>
            <person name="Longcore J.E."/>
            <person name="James T.Y."/>
        </authorList>
    </citation>
    <scope>NUCLEOTIDE SEQUENCE</scope>
    <source>
        <strain evidence="3">JEL0379</strain>
    </source>
</reference>
<dbReference type="InterPro" id="IPR052246">
    <property type="entry name" value="Cell_Polariz_PKAAnc"/>
</dbReference>
<dbReference type="GO" id="GO:0005739">
    <property type="term" value="C:mitochondrion"/>
    <property type="evidence" value="ECO:0007669"/>
    <property type="project" value="TreeGrafter"/>
</dbReference>
<keyword evidence="4" id="KW-1185">Reference proteome</keyword>
<organism evidence="3 4">
    <name type="scientific">Geranomyces variabilis</name>
    <dbReference type="NCBI Taxonomy" id="109894"/>
    <lineage>
        <taxon>Eukaryota</taxon>
        <taxon>Fungi</taxon>
        <taxon>Fungi incertae sedis</taxon>
        <taxon>Chytridiomycota</taxon>
        <taxon>Chytridiomycota incertae sedis</taxon>
        <taxon>Chytridiomycetes</taxon>
        <taxon>Spizellomycetales</taxon>
        <taxon>Powellomycetaceae</taxon>
        <taxon>Geranomyces</taxon>
    </lineage>
</organism>
<dbReference type="PANTHER" id="PTHR13155:SF1">
    <property type="entry name" value="A-KINASE ANCHOR PROTEIN 10, MITOCHONDRIAL"/>
    <property type="match status" value="1"/>
</dbReference>
<dbReference type="InterPro" id="IPR016137">
    <property type="entry name" value="RGS"/>
</dbReference>
<evidence type="ECO:0000259" key="2">
    <source>
        <dbReference type="PROSITE" id="PS50132"/>
    </source>
</evidence>
<dbReference type="Gene3D" id="1.10.167.10">
    <property type="entry name" value="Regulator of G-protein Signalling 4, domain 2"/>
    <property type="match status" value="1"/>
</dbReference>
<gene>
    <name evidence="3" type="ORF">HDU87_003450</name>
</gene>
<comment type="caution">
    <text evidence="3">The sequence shown here is derived from an EMBL/GenBank/DDBJ whole genome shotgun (WGS) entry which is preliminary data.</text>
</comment>
<dbReference type="InterPro" id="IPR044926">
    <property type="entry name" value="RGS_subdomain_2"/>
</dbReference>
<evidence type="ECO:0000313" key="4">
    <source>
        <dbReference type="Proteomes" id="UP001212152"/>
    </source>
</evidence>
<proteinExistence type="predicted"/>
<feature type="compositionally biased region" description="Polar residues" evidence="1">
    <location>
        <begin position="114"/>
        <end position="162"/>
    </location>
</feature>
<accession>A0AAD5TKD7</accession>
<protein>
    <recommendedName>
        <fullName evidence="2">RGS domain-containing protein</fullName>
    </recommendedName>
</protein>
<dbReference type="SUPFAM" id="SSF48097">
    <property type="entry name" value="Regulator of G-protein signaling, RGS"/>
    <property type="match status" value="1"/>
</dbReference>
<evidence type="ECO:0000256" key="1">
    <source>
        <dbReference type="SAM" id="MobiDB-lite"/>
    </source>
</evidence>
<dbReference type="Pfam" id="PF00615">
    <property type="entry name" value="RGS"/>
    <property type="match status" value="1"/>
</dbReference>
<name>A0AAD5TKD7_9FUNG</name>
<dbReference type="AlphaFoldDB" id="A0AAD5TKD7"/>
<feature type="domain" description="RGS" evidence="2">
    <location>
        <begin position="226"/>
        <end position="287"/>
    </location>
</feature>